<keyword evidence="6" id="KW-1185">Reference proteome</keyword>
<dbReference type="Pfam" id="PF17862">
    <property type="entry name" value="AAA_lid_3"/>
    <property type="match status" value="1"/>
</dbReference>
<evidence type="ECO:0000256" key="1">
    <source>
        <dbReference type="ARBA" id="ARBA00022741"/>
    </source>
</evidence>
<dbReference type="PROSITE" id="PS00674">
    <property type="entry name" value="AAA"/>
    <property type="match status" value="1"/>
</dbReference>
<dbReference type="PANTHER" id="PTHR23077:SF27">
    <property type="entry name" value="ATPASE FAMILY GENE 2 PROTEIN HOMOLOG A"/>
    <property type="match status" value="1"/>
</dbReference>
<accession>A0ABR2KEF6</accession>
<reference evidence="5 6" key="1">
    <citation type="submission" date="2024-04" db="EMBL/GenBank/DDBJ databases">
        <title>Tritrichomonas musculus Genome.</title>
        <authorList>
            <person name="Alves-Ferreira E."/>
            <person name="Grigg M."/>
            <person name="Lorenzi H."/>
            <person name="Galac M."/>
        </authorList>
    </citation>
    <scope>NUCLEOTIDE SEQUENCE [LARGE SCALE GENOMIC DNA]</scope>
    <source>
        <strain evidence="5 6">EAF2021</strain>
    </source>
</reference>
<keyword evidence="1" id="KW-0547">Nucleotide-binding</keyword>
<dbReference type="Proteomes" id="UP001470230">
    <property type="component" value="Unassembled WGS sequence"/>
</dbReference>
<proteinExistence type="predicted"/>
<feature type="domain" description="AAA+ ATPase" evidence="4">
    <location>
        <begin position="223"/>
        <end position="346"/>
    </location>
</feature>
<protein>
    <submittedName>
        <fullName evidence="5">Spermatogenesis associated protein 5</fullName>
    </submittedName>
</protein>
<feature type="compositionally biased region" description="Polar residues" evidence="3">
    <location>
        <begin position="425"/>
        <end position="440"/>
    </location>
</feature>
<dbReference type="SUPFAM" id="SSF52540">
    <property type="entry name" value="P-loop containing nucleoside triphosphate hydrolases"/>
    <property type="match status" value="2"/>
</dbReference>
<name>A0ABR2KEF6_9EUKA</name>
<evidence type="ECO:0000256" key="2">
    <source>
        <dbReference type="ARBA" id="ARBA00022840"/>
    </source>
</evidence>
<evidence type="ECO:0000313" key="5">
    <source>
        <dbReference type="EMBL" id="KAK8889492.1"/>
    </source>
</evidence>
<dbReference type="InterPro" id="IPR041569">
    <property type="entry name" value="AAA_lid_3"/>
</dbReference>
<keyword evidence="2" id="KW-0067">ATP-binding</keyword>
<dbReference type="InterPro" id="IPR003593">
    <property type="entry name" value="AAA+_ATPase"/>
</dbReference>
<sequence>MSKKGNNKAKGPKRPEDWPSNPQALQLLLSPLSFQQTGFRVIQGKPPFLRCLLNCEVMANNGIHADLPLLISTSSNSSKSIVAHAWPSTKINQTDCGLDDQIISYLNIQRGKKENLILTPVDQFSESDRIVLNDCPESVCKLLPAIYSGIVVGSNTAVFYGNHTYEVLLSPSHTLQDQTEKEDEQVFYRVGPRTTFVSSIVQFTSIPVSLENQYEQLNNFLKQKKSVLLSGPSGSGKTSLLNSLISKNTSLCFFSTSIPSLLSGSFGVAERTLRSSRCRSTDVVILENAEVLGTDEVSRRLVAAICDLCESCCSTVIITTTDESSFPKILRQLNRINEHVEIQAPGQVERLQILKSLLSKASIIIITNKNEISSKAVDDLQQSSNTDISQKSKASAFNQVNPSAFTQNTASRSNFTGFGGFGQNKPANFTNQNKAPNNDINKTEFSEDDVIEASKNATGFVGGDLQRLVSEAIVEGKTLTECVSRIKPASLRHITLEVPEVRWNDIGGYEIVKSKLKESVTLPLERPESFTRLGIRPPRGVLLFGPPGCSKTLMAKAVATESKMNFIAVKGPELFSKFVGESEKAVASVFKKARSAAPSIIFFDEIDAMATKRGANESTGGSNVTDRVLTQLLTEMDGVSTRFDQPVVVIAATNRPDLLDPALLRPGRFDRLVYISLPDFDARKEIFRVHILKMRFEKEILDEVKNRSSDENENATDSNSILRLAALKTNGYSGAEIAAICREAAMNALREDPPADAVSKKHLLDAIEKVKPRTPETLIKWYEMFESQRKY</sequence>
<feature type="region of interest" description="Disordered" evidence="3">
    <location>
        <begin position="421"/>
        <end position="441"/>
    </location>
</feature>
<feature type="region of interest" description="Disordered" evidence="3">
    <location>
        <begin position="1"/>
        <end position="21"/>
    </location>
</feature>
<evidence type="ECO:0000259" key="4">
    <source>
        <dbReference type="SMART" id="SM00382"/>
    </source>
</evidence>
<dbReference type="Gene3D" id="3.40.50.300">
    <property type="entry name" value="P-loop containing nucleotide triphosphate hydrolases"/>
    <property type="match status" value="2"/>
</dbReference>
<dbReference type="PANTHER" id="PTHR23077">
    <property type="entry name" value="AAA-FAMILY ATPASE"/>
    <property type="match status" value="1"/>
</dbReference>
<dbReference type="InterPro" id="IPR003960">
    <property type="entry name" value="ATPase_AAA_CS"/>
</dbReference>
<organism evidence="5 6">
    <name type="scientific">Tritrichomonas musculus</name>
    <dbReference type="NCBI Taxonomy" id="1915356"/>
    <lineage>
        <taxon>Eukaryota</taxon>
        <taxon>Metamonada</taxon>
        <taxon>Parabasalia</taxon>
        <taxon>Tritrichomonadida</taxon>
        <taxon>Tritrichomonadidae</taxon>
        <taxon>Tritrichomonas</taxon>
    </lineage>
</organism>
<dbReference type="InterPro" id="IPR050168">
    <property type="entry name" value="AAA_ATPase_domain"/>
</dbReference>
<dbReference type="EMBL" id="JAPFFF010000005">
    <property type="protein sequence ID" value="KAK8889492.1"/>
    <property type="molecule type" value="Genomic_DNA"/>
</dbReference>
<dbReference type="InterPro" id="IPR027417">
    <property type="entry name" value="P-loop_NTPase"/>
</dbReference>
<dbReference type="Gene3D" id="1.10.8.60">
    <property type="match status" value="1"/>
</dbReference>
<evidence type="ECO:0000256" key="3">
    <source>
        <dbReference type="SAM" id="MobiDB-lite"/>
    </source>
</evidence>
<gene>
    <name evidence="5" type="ORF">M9Y10_034239</name>
</gene>
<dbReference type="CDD" id="cd19511">
    <property type="entry name" value="RecA-like_CDC48_r2-like"/>
    <property type="match status" value="1"/>
</dbReference>
<feature type="compositionally biased region" description="Basic residues" evidence="3">
    <location>
        <begin position="1"/>
        <end position="12"/>
    </location>
</feature>
<dbReference type="Pfam" id="PF00004">
    <property type="entry name" value="AAA"/>
    <property type="match status" value="2"/>
</dbReference>
<feature type="domain" description="AAA+ ATPase" evidence="4">
    <location>
        <begin position="537"/>
        <end position="679"/>
    </location>
</feature>
<evidence type="ECO:0000313" key="6">
    <source>
        <dbReference type="Proteomes" id="UP001470230"/>
    </source>
</evidence>
<dbReference type="SMART" id="SM00382">
    <property type="entry name" value="AAA"/>
    <property type="match status" value="2"/>
</dbReference>
<dbReference type="InterPro" id="IPR003959">
    <property type="entry name" value="ATPase_AAA_core"/>
</dbReference>
<comment type="caution">
    <text evidence="5">The sequence shown here is derived from an EMBL/GenBank/DDBJ whole genome shotgun (WGS) entry which is preliminary data.</text>
</comment>